<feature type="compositionally biased region" description="Low complexity" evidence="12">
    <location>
        <begin position="240"/>
        <end position="276"/>
    </location>
</feature>
<feature type="compositionally biased region" description="Low complexity" evidence="12">
    <location>
        <begin position="295"/>
        <end position="307"/>
    </location>
</feature>
<feature type="compositionally biased region" description="Low complexity" evidence="12">
    <location>
        <begin position="502"/>
        <end position="520"/>
    </location>
</feature>
<evidence type="ECO:0000256" key="6">
    <source>
        <dbReference type="ARBA" id="ARBA00022845"/>
    </source>
</evidence>
<evidence type="ECO:0000256" key="1">
    <source>
        <dbReference type="ARBA" id="ARBA00004496"/>
    </source>
</evidence>
<feature type="compositionally biased region" description="Polar residues" evidence="12">
    <location>
        <begin position="316"/>
        <end position="332"/>
    </location>
</feature>
<evidence type="ECO:0000256" key="4">
    <source>
        <dbReference type="ARBA" id="ARBA00022741"/>
    </source>
</evidence>
<dbReference type="Pfam" id="PF03144">
    <property type="entry name" value="GTP_EFTU_D2"/>
    <property type="match status" value="1"/>
</dbReference>
<dbReference type="EMBL" id="HG529631">
    <property type="protein sequence ID" value="CDI54903.1"/>
    <property type="molecule type" value="Genomic_DNA"/>
</dbReference>
<dbReference type="Gene3D" id="2.40.30.10">
    <property type="entry name" value="Translation factors"/>
    <property type="match status" value="2"/>
</dbReference>
<feature type="domain" description="Tr-type G" evidence="13">
    <location>
        <begin position="543"/>
        <end position="767"/>
    </location>
</feature>
<dbReference type="InterPro" id="IPR000795">
    <property type="entry name" value="T_Tr_GTP-bd_dom"/>
</dbReference>
<dbReference type="GO" id="GO:0005829">
    <property type="term" value="C:cytosol"/>
    <property type="evidence" value="ECO:0007669"/>
    <property type="project" value="GOC"/>
</dbReference>
<dbReference type="InterPro" id="IPR009000">
    <property type="entry name" value="Transl_B-barrel_sf"/>
</dbReference>
<dbReference type="SUPFAM" id="SSF50465">
    <property type="entry name" value="EF-Tu/eEF-1alpha/eIF2-gamma C-terminal domain"/>
    <property type="match status" value="1"/>
</dbReference>
<feature type="region of interest" description="Disordered" evidence="12">
    <location>
        <begin position="166"/>
        <end position="351"/>
    </location>
</feature>
<dbReference type="SUPFAM" id="SSF52540">
    <property type="entry name" value="P-loop containing nucleoside triphosphate hydrolases"/>
    <property type="match status" value="1"/>
</dbReference>
<comment type="similarity">
    <text evidence="2">Belongs to the TRAFAC class translation factor GTPase superfamily. Classic translation factor GTPase family. EF-Tu/EF-1A subfamily.</text>
</comment>
<dbReference type="Pfam" id="PF08938">
    <property type="entry name" value="HBS1_N"/>
    <property type="match status" value="1"/>
</dbReference>
<dbReference type="PRINTS" id="PR00315">
    <property type="entry name" value="ELONGATNFCT"/>
</dbReference>
<comment type="catalytic activity">
    <reaction evidence="9">
        <text>GTP + H2O = GDP + phosphate + H(+)</text>
        <dbReference type="Rhea" id="RHEA:19669"/>
        <dbReference type="ChEBI" id="CHEBI:15377"/>
        <dbReference type="ChEBI" id="CHEBI:15378"/>
        <dbReference type="ChEBI" id="CHEBI:37565"/>
        <dbReference type="ChEBI" id="CHEBI:43474"/>
        <dbReference type="ChEBI" id="CHEBI:58189"/>
    </reaction>
    <physiologicalReaction direction="left-to-right" evidence="9">
        <dbReference type="Rhea" id="RHEA:19670"/>
    </physiologicalReaction>
</comment>
<organism evidence="14">
    <name type="scientific">Melanopsichium pennsylvanicum 4</name>
    <dbReference type="NCBI Taxonomy" id="1398559"/>
    <lineage>
        <taxon>Eukaryota</taxon>
        <taxon>Fungi</taxon>
        <taxon>Dikarya</taxon>
        <taxon>Basidiomycota</taxon>
        <taxon>Ustilaginomycotina</taxon>
        <taxon>Ustilaginomycetes</taxon>
        <taxon>Ustilaginales</taxon>
        <taxon>Ustilaginaceae</taxon>
        <taxon>Melanopsichium</taxon>
    </lineage>
</organism>
<evidence type="ECO:0000256" key="11">
    <source>
        <dbReference type="ARBA" id="ARBA00074866"/>
    </source>
</evidence>
<accession>A0A077R750</accession>
<dbReference type="SUPFAM" id="SSF50447">
    <property type="entry name" value="Translation proteins"/>
    <property type="match status" value="1"/>
</dbReference>
<feature type="compositionally biased region" description="Acidic residues" evidence="12">
    <location>
        <begin position="12"/>
        <end position="27"/>
    </location>
</feature>
<evidence type="ECO:0000313" key="14">
    <source>
        <dbReference type="EMBL" id="CDI54903.1"/>
    </source>
</evidence>
<keyword evidence="8" id="KW-0342">GTP-binding</keyword>
<evidence type="ECO:0000256" key="10">
    <source>
        <dbReference type="ARBA" id="ARBA00063537"/>
    </source>
</evidence>
<dbReference type="InterPro" id="IPR027417">
    <property type="entry name" value="P-loop_NTPase"/>
</dbReference>
<feature type="compositionally biased region" description="Basic and acidic residues" evidence="12">
    <location>
        <begin position="82"/>
        <end position="99"/>
    </location>
</feature>
<keyword evidence="5" id="KW-0378">Hydrolase</keyword>
<comment type="subunit">
    <text evidence="10">Component of the Dom34-Hbs1 complex, also named Pelota-HBS1L complex, composed of dom34 and hbs1.</text>
</comment>
<proteinExistence type="inferred from homology"/>
<name>A0A077R750_9BASI</name>
<keyword evidence="3" id="KW-0963">Cytoplasm</keyword>
<keyword evidence="6" id="KW-0810">Translation regulation</keyword>
<evidence type="ECO:0000256" key="9">
    <source>
        <dbReference type="ARBA" id="ARBA00049117"/>
    </source>
</evidence>
<dbReference type="GO" id="GO:0005525">
    <property type="term" value="F:GTP binding"/>
    <property type="evidence" value="ECO:0007669"/>
    <property type="project" value="UniProtKB-KW"/>
</dbReference>
<reference evidence="14" key="1">
    <citation type="journal article" date="2014" name="Genome Biol. Evol.">
        <title>Gene Loss Rather Than Gene Gain Is Associated with a Host Jump from Monocots to Dicots in the Smut Fungus Melanopsichium pennsylvanicum.</title>
        <authorList>
            <person name="Sharma R."/>
            <person name="Mishra B."/>
            <person name="Runge F."/>
            <person name="Thines M."/>
        </authorList>
    </citation>
    <scope>NUCLEOTIDE SEQUENCE</scope>
    <source>
        <strain evidence="14">4</strain>
    </source>
</reference>
<dbReference type="GO" id="GO:0006417">
    <property type="term" value="P:regulation of translation"/>
    <property type="evidence" value="ECO:0007669"/>
    <property type="project" value="UniProtKB-KW"/>
</dbReference>
<evidence type="ECO:0000256" key="5">
    <source>
        <dbReference type="ARBA" id="ARBA00022801"/>
    </source>
</evidence>
<comment type="subcellular location">
    <subcellularLocation>
        <location evidence="1">Cytoplasm</location>
    </subcellularLocation>
</comment>
<dbReference type="AlphaFoldDB" id="A0A077R750"/>
<dbReference type="PROSITE" id="PS51722">
    <property type="entry name" value="G_TR_2"/>
    <property type="match status" value="1"/>
</dbReference>
<evidence type="ECO:0000256" key="12">
    <source>
        <dbReference type="SAM" id="MobiDB-lite"/>
    </source>
</evidence>
<dbReference type="InterPro" id="IPR050100">
    <property type="entry name" value="TRAFAC_GTPase_members"/>
</dbReference>
<dbReference type="GO" id="GO:1990533">
    <property type="term" value="C:Dom34-Hbs1 complex"/>
    <property type="evidence" value="ECO:0007669"/>
    <property type="project" value="UniProtKB-ARBA"/>
</dbReference>
<sequence length="982" mass="103394">MSRHRAVRNLDLDEELAEDDYYDEDPYDNLSPEDHDSMTEAYSQTLDVLGPISSNGFTEREIKDILWDAYFDVDSAVTQLVEEKSRREAKAEKERHKQESGNMQLDDDGPTIEAFKELSLQRDRRAEIRGGRGLPRGKAQGLRGLATGGRAGLAKRDLAALAPDFIKESQGGPSKPPSKPMSKLSVLAARSSVKRPAEITLPNIGDRPRPASPAPSTAPATSSSNAMPATTTTLSTGRQSKLAALAAARSGASASAPKPAAASSAQQSSTAADASSKPLSKLQQRMLANKQQRNAATPEAKQAAAAEAAEEEARSRPQTCYGSETPISSLFPTSDPALAPNSKSAPGSSGTSLASISAIAGSSKEATDQLVAPLSRLRAVPGGSPFALYVQGSTAEPSPRIEMVKKAFSGPSPDDVIGETRTYQNSLCIAIRFLSICFTVIDLIVAAKKPAAVNNASAPTSGTSTPLHRKAAVGQAAKAATKQGGTTISQLRNEIESLDIHGGSSSKAASSAGSAAPSAVSTPMGIAHERIIEEYRKREREGKAELSLVVVGHVDAGKSTLMGRMLLELGSLSHREYSSNERASQKIGKGSFAYAWALDSSEEERERGVTIDVAQDHFSTSHRTFTLLDAPGHRDFIPNMISGAAQADSALLVVDSIQGAFEAGFGPNGQTREHALLVRSLGVQQLVVVVNKLDAVVYSQERYEEVVSKVKPFLTSCGFDASKLKFVPCGGSVGENLAVREEGGALSRWYSGPTLVQILDTLESPARQLDAPLRMPVTNVFKGQTAIASGVAVSGRVVSGIVQIGDRIKPVPGDESGIVRAIEVDTESVPWAVAGANATVYLSGIDQIQISVGSVLCAPSAPIGLCDSFLAQILVFEPTYPLVAGTSIELFHHSANVAATITELVSILDKTTGTVSKKRPRVLTKGCTAMVRVQVKAGGMAGQSSGIPLEDAKTNKEMSRVLMRMNGETVAAGIVVEAHAAN</sequence>
<protein>
    <recommendedName>
        <fullName evidence="11">Elongation factor 1 alpha-like protein</fullName>
    </recommendedName>
</protein>
<dbReference type="FunFam" id="2.40.30.10:FF:000107">
    <property type="entry name" value="Related to translation elongation factor HBS1"/>
    <property type="match status" value="1"/>
</dbReference>
<dbReference type="InterPro" id="IPR015033">
    <property type="entry name" value="HBS1-like_N"/>
</dbReference>
<dbReference type="CDD" id="cd04093">
    <property type="entry name" value="HBS1_C_III"/>
    <property type="match status" value="1"/>
</dbReference>
<evidence type="ECO:0000256" key="2">
    <source>
        <dbReference type="ARBA" id="ARBA00007249"/>
    </source>
</evidence>
<dbReference type="InterPro" id="IPR054696">
    <property type="entry name" value="GTP-eEF1A_C"/>
</dbReference>
<dbReference type="PANTHER" id="PTHR23115">
    <property type="entry name" value="TRANSLATION FACTOR"/>
    <property type="match status" value="1"/>
</dbReference>
<feature type="region of interest" description="Disordered" evidence="12">
    <location>
        <begin position="82"/>
        <end position="109"/>
    </location>
</feature>
<dbReference type="Pfam" id="PF22594">
    <property type="entry name" value="GTP-eEF1A_C"/>
    <property type="match status" value="1"/>
</dbReference>
<dbReference type="PROSITE" id="PS00301">
    <property type="entry name" value="G_TR_1"/>
    <property type="match status" value="1"/>
</dbReference>
<evidence type="ECO:0000256" key="8">
    <source>
        <dbReference type="ARBA" id="ARBA00023134"/>
    </source>
</evidence>
<dbReference type="CDD" id="cd16267">
    <property type="entry name" value="HBS1-like_II"/>
    <property type="match status" value="1"/>
</dbReference>
<dbReference type="CDD" id="cd01883">
    <property type="entry name" value="EF1_alpha"/>
    <property type="match status" value="1"/>
</dbReference>
<dbReference type="InterPro" id="IPR009001">
    <property type="entry name" value="Transl_elong_EF1A/Init_IF2_C"/>
</dbReference>
<evidence type="ECO:0000259" key="13">
    <source>
        <dbReference type="PROSITE" id="PS51722"/>
    </source>
</evidence>
<feature type="region of interest" description="Disordered" evidence="12">
    <location>
        <begin position="501"/>
        <end position="520"/>
    </location>
</feature>
<dbReference type="Pfam" id="PF00009">
    <property type="entry name" value="GTP_EFTU"/>
    <property type="match status" value="1"/>
</dbReference>
<dbReference type="GO" id="GO:0003924">
    <property type="term" value="F:GTPase activity"/>
    <property type="evidence" value="ECO:0007669"/>
    <property type="project" value="InterPro"/>
</dbReference>
<keyword evidence="7" id="KW-0648">Protein biosynthesis</keyword>
<dbReference type="Gene3D" id="3.40.50.300">
    <property type="entry name" value="P-loop containing nucleotide triphosphate hydrolases"/>
    <property type="match status" value="1"/>
</dbReference>
<feature type="region of interest" description="Disordered" evidence="12">
    <location>
        <begin position="1"/>
        <end position="36"/>
    </location>
</feature>
<keyword evidence="14" id="KW-0251">Elongation factor</keyword>
<dbReference type="InterPro" id="IPR004161">
    <property type="entry name" value="EFTu-like_2"/>
</dbReference>
<dbReference type="GO" id="GO:0003746">
    <property type="term" value="F:translation elongation factor activity"/>
    <property type="evidence" value="ECO:0007669"/>
    <property type="project" value="UniProtKB-KW"/>
</dbReference>
<feature type="compositionally biased region" description="Low complexity" evidence="12">
    <location>
        <begin position="214"/>
        <end position="233"/>
    </location>
</feature>
<keyword evidence="4" id="KW-0547">Nucleotide-binding</keyword>
<dbReference type="GO" id="GO:0002184">
    <property type="term" value="P:cytoplasmic translational termination"/>
    <property type="evidence" value="ECO:0007669"/>
    <property type="project" value="UniProtKB-ARBA"/>
</dbReference>
<dbReference type="InterPro" id="IPR031157">
    <property type="entry name" value="G_TR_CS"/>
</dbReference>
<evidence type="ECO:0000256" key="7">
    <source>
        <dbReference type="ARBA" id="ARBA00022917"/>
    </source>
</evidence>
<evidence type="ECO:0000256" key="3">
    <source>
        <dbReference type="ARBA" id="ARBA00022490"/>
    </source>
</evidence>
<dbReference type="FunFam" id="3.40.50.300:FF:000204">
    <property type="entry name" value="Translation elongation factor Tu"/>
    <property type="match status" value="1"/>
</dbReference>
<dbReference type="FunFam" id="2.40.30.10:FF:000020">
    <property type="entry name" value="Translation elongation factor EF-1"/>
    <property type="match status" value="1"/>
</dbReference>